<dbReference type="PANTHER" id="PTHR34105">
    <property type="entry name" value="PROLINE-, GLUTAMIC ACID- AND LEUCINE-RICH PROTEIN 1"/>
    <property type="match status" value="1"/>
</dbReference>
<protein>
    <recommendedName>
        <fullName evidence="4">Proline-, glutamic acid- and leucine-rich protein 1</fullName>
    </recommendedName>
    <alternativeName>
        <fullName evidence="11">Modulator of non-genomic activity of estrogen receptor</fullName>
    </alternativeName>
</protein>
<keyword evidence="15" id="KW-1185">Reference proteome</keyword>
<feature type="compositionally biased region" description="Polar residues" evidence="12">
    <location>
        <begin position="615"/>
        <end position="624"/>
    </location>
</feature>
<evidence type="ECO:0000256" key="9">
    <source>
        <dbReference type="ARBA" id="ARBA00023163"/>
    </source>
</evidence>
<reference evidence="16" key="1">
    <citation type="submission" date="2025-08" db="UniProtKB">
        <authorList>
            <consortium name="RefSeq"/>
        </authorList>
    </citation>
    <scope>IDENTIFICATION</scope>
</reference>
<dbReference type="RefSeq" id="XP_022093788.1">
    <property type="nucleotide sequence ID" value="XM_022238096.1"/>
</dbReference>
<evidence type="ECO:0000256" key="8">
    <source>
        <dbReference type="ARBA" id="ARBA00023159"/>
    </source>
</evidence>
<dbReference type="InterPro" id="IPR011989">
    <property type="entry name" value="ARM-like"/>
</dbReference>
<dbReference type="InterPro" id="IPR016024">
    <property type="entry name" value="ARM-type_fold"/>
</dbReference>
<dbReference type="OMA" id="DSCGQDM"/>
<keyword evidence="9" id="KW-0804">Transcription</keyword>
<proteinExistence type="inferred from homology"/>
<dbReference type="Pfam" id="PF08166">
    <property type="entry name" value="PELP1_HEAT"/>
    <property type="match status" value="1"/>
</dbReference>
<feature type="domain" description="Pre-rRNA-processing protein RIX1 N-terminal" evidence="14">
    <location>
        <begin position="13"/>
        <end position="192"/>
    </location>
</feature>
<accession>A0A8B7YKJ6</accession>
<dbReference type="GO" id="GO:0005737">
    <property type="term" value="C:cytoplasm"/>
    <property type="evidence" value="ECO:0007669"/>
    <property type="project" value="UniProtKB-SubCell"/>
</dbReference>
<evidence type="ECO:0000259" key="13">
    <source>
        <dbReference type="Pfam" id="PF08166"/>
    </source>
</evidence>
<feature type="compositionally biased region" description="Polar residues" evidence="12">
    <location>
        <begin position="722"/>
        <end position="732"/>
    </location>
</feature>
<dbReference type="GO" id="GO:0005634">
    <property type="term" value="C:nucleus"/>
    <property type="evidence" value="ECO:0007669"/>
    <property type="project" value="UniProtKB-SubCell"/>
</dbReference>
<dbReference type="InterPro" id="IPR012583">
    <property type="entry name" value="RIX1_N"/>
</dbReference>
<evidence type="ECO:0000256" key="2">
    <source>
        <dbReference type="ARBA" id="ARBA00004496"/>
    </source>
</evidence>
<evidence type="ECO:0000256" key="1">
    <source>
        <dbReference type="ARBA" id="ARBA00004123"/>
    </source>
</evidence>
<evidence type="ECO:0000256" key="3">
    <source>
        <dbReference type="ARBA" id="ARBA00010511"/>
    </source>
</evidence>
<feature type="region of interest" description="Disordered" evidence="12">
    <location>
        <begin position="244"/>
        <end position="266"/>
    </location>
</feature>
<feature type="compositionally biased region" description="Polar residues" evidence="12">
    <location>
        <begin position="465"/>
        <end position="476"/>
    </location>
</feature>
<evidence type="ECO:0000256" key="12">
    <source>
        <dbReference type="SAM" id="MobiDB-lite"/>
    </source>
</evidence>
<evidence type="ECO:0000313" key="15">
    <source>
        <dbReference type="Proteomes" id="UP000694845"/>
    </source>
</evidence>
<evidence type="ECO:0000313" key="16">
    <source>
        <dbReference type="RefSeq" id="XP_022093788.1"/>
    </source>
</evidence>
<evidence type="ECO:0000256" key="10">
    <source>
        <dbReference type="ARBA" id="ARBA00023242"/>
    </source>
</evidence>
<dbReference type="Proteomes" id="UP000694845">
    <property type="component" value="Unplaced"/>
</dbReference>
<feature type="compositionally biased region" description="Acidic residues" evidence="12">
    <location>
        <begin position="685"/>
        <end position="701"/>
    </location>
</feature>
<dbReference type="InterPro" id="IPR012980">
    <property type="entry name" value="PELP1_middle"/>
</dbReference>
<evidence type="ECO:0000256" key="7">
    <source>
        <dbReference type="ARBA" id="ARBA00022737"/>
    </source>
</evidence>
<evidence type="ECO:0000256" key="4">
    <source>
        <dbReference type="ARBA" id="ARBA00018417"/>
    </source>
</evidence>
<dbReference type="SUPFAM" id="SSF48371">
    <property type="entry name" value="ARM repeat"/>
    <property type="match status" value="1"/>
</dbReference>
<feature type="domain" description="PELP1 middle" evidence="13">
    <location>
        <begin position="529"/>
        <end position="597"/>
    </location>
</feature>
<keyword evidence="7" id="KW-0677">Repeat</keyword>
<keyword evidence="10" id="KW-0539">Nucleus</keyword>
<name>A0A8B7YKJ6_ACAPL</name>
<dbReference type="CTD" id="27043"/>
<sequence>MAQPTEAMCSMMLEVLRQKSNTSSPDTSINLLSSFIEDSTELQIFSQERNCASWIGHINGCLNSSKTRLEGLIVLRALVNQCPAEVFQQYCASWVRLLTQILQSYDPPPVIALASVALRNILKEAAQVSELSREISNTFITPIITAALELKTEWQDSAIQILAACIQSFPGPCGTFRTRTENFLIQVMGSSGSVDIAVSASQCLALLPRVGGGGQGGTKHAEAWSYYCHRVLATIKDLTDKIYHDSQPEKQSDSSHPPFTMPDAPLKEPTRMYTLVRQFKVMSACLQHMLRAEFPEMVKIPVKSILSLCVRILVPSMLFKGLKSALQTGNFSSVHSEAFNILAALLISCRGNLSLHKDIINELFVKSHAFRPSVQSDDAKYRVLSGLKLSVYGALEIWLETSGSCSGIETGADKLLEAILNDARPQAQMTKLRVTTEKPTSMNAKKSGKSKQKGETAGGETTTTSLASQQKTSPPSSSRVCLAALKVLRCLLTSIGTRVKPNFHKDVHEFVIPLLLHLQQLPPILIPAPYSNADCRRALYHVLLSSVTAPHPRWPAPLQCTAGLFSRGRQDASINVSSFCAEASIICQSIIHPRVPCLQQPFRIAQLDPKRVPSQVLSKPQASSEVDRMEISDPNFGPASMDQNTGGIVWRSRDTTAGSVEITQPAVLAATTEVEPSNKEKSEDSSDEDSDDQGIEEDDSRMEDNCQKNGDDQEQQEVIPESQEQSTVSQEALDTEDAQENASPALPVETNSVSDVILTSMGSTDVADPSKASEDRTTSPSRRSKRQRTRAQKEDRSETEDEVFRSGSAVLGSVKRRKGEDKDEERSDDGSKDKDNSGGSESKGKVDVMLASFVDSLPDQD</sequence>
<evidence type="ECO:0000256" key="6">
    <source>
        <dbReference type="ARBA" id="ARBA00022491"/>
    </source>
</evidence>
<feature type="compositionally biased region" description="Basic and acidic residues" evidence="12">
    <location>
        <begin position="702"/>
        <end position="711"/>
    </location>
</feature>
<organism evidence="15 16">
    <name type="scientific">Acanthaster planci</name>
    <name type="common">Crown-of-thorns starfish</name>
    <dbReference type="NCBI Taxonomy" id="133434"/>
    <lineage>
        <taxon>Eukaryota</taxon>
        <taxon>Metazoa</taxon>
        <taxon>Echinodermata</taxon>
        <taxon>Eleutherozoa</taxon>
        <taxon>Asterozoa</taxon>
        <taxon>Asteroidea</taxon>
        <taxon>Valvatacea</taxon>
        <taxon>Valvatida</taxon>
        <taxon>Acanthasteridae</taxon>
        <taxon>Acanthaster</taxon>
    </lineage>
</organism>
<dbReference type="GO" id="GO:0006364">
    <property type="term" value="P:rRNA processing"/>
    <property type="evidence" value="ECO:0007669"/>
    <property type="project" value="TreeGrafter"/>
</dbReference>
<keyword evidence="5" id="KW-0963">Cytoplasm</keyword>
<evidence type="ECO:0000256" key="11">
    <source>
        <dbReference type="ARBA" id="ARBA00030054"/>
    </source>
</evidence>
<comment type="similarity">
    <text evidence="3">Belongs to the RIX1/PELP1 family.</text>
</comment>
<gene>
    <name evidence="16" type="primary">LOC110980980</name>
</gene>
<feature type="compositionally biased region" description="Basic and acidic residues" evidence="12">
    <location>
        <begin position="818"/>
        <end position="846"/>
    </location>
</feature>
<feature type="region of interest" description="Disordered" evidence="12">
    <location>
        <begin position="432"/>
        <end position="476"/>
    </location>
</feature>
<keyword evidence="8" id="KW-0010">Activator</keyword>
<dbReference type="Pfam" id="PF08167">
    <property type="entry name" value="RIX1"/>
    <property type="match status" value="1"/>
</dbReference>
<feature type="compositionally biased region" description="Basic and acidic residues" evidence="12">
    <location>
        <begin position="244"/>
        <end position="253"/>
    </location>
</feature>
<dbReference type="KEGG" id="aplc:110980980"/>
<dbReference type="PANTHER" id="PTHR34105:SF1">
    <property type="entry name" value="PROLINE-, GLUTAMIC ACID- AND LEUCINE-RICH PROTEIN 1"/>
    <property type="match status" value="1"/>
</dbReference>
<evidence type="ECO:0000256" key="5">
    <source>
        <dbReference type="ARBA" id="ARBA00022490"/>
    </source>
</evidence>
<comment type="subcellular location">
    <subcellularLocation>
        <location evidence="2">Cytoplasm</location>
    </subcellularLocation>
    <subcellularLocation>
        <location evidence="1">Nucleus</location>
    </subcellularLocation>
</comment>
<dbReference type="AlphaFoldDB" id="A0A8B7YKJ6"/>
<dbReference type="OrthoDB" id="20900at2759"/>
<feature type="region of interest" description="Disordered" evidence="12">
    <location>
        <begin position="611"/>
        <end position="646"/>
    </location>
</feature>
<evidence type="ECO:0000259" key="14">
    <source>
        <dbReference type="Pfam" id="PF08167"/>
    </source>
</evidence>
<feature type="region of interest" description="Disordered" evidence="12">
    <location>
        <begin position="659"/>
        <end position="861"/>
    </location>
</feature>
<dbReference type="Gene3D" id="1.25.10.10">
    <property type="entry name" value="Leucine-rich Repeat Variant"/>
    <property type="match status" value="1"/>
</dbReference>
<keyword evidence="6" id="KW-0678">Repressor</keyword>
<dbReference type="GeneID" id="110980980"/>